<dbReference type="Proteomes" id="UP001321498">
    <property type="component" value="Chromosome"/>
</dbReference>
<keyword evidence="2" id="KW-1185">Reference proteome</keyword>
<name>A0ABM8GCZ1_9MICO</name>
<protein>
    <recommendedName>
        <fullName evidence="3">Alpha-xylosidase</fullName>
    </recommendedName>
</protein>
<gene>
    <name evidence="1" type="ORF">GCM10025866_20480</name>
</gene>
<evidence type="ECO:0008006" key="3">
    <source>
        <dbReference type="Google" id="ProtNLM"/>
    </source>
</evidence>
<sequence>MKFTDGFWQLRDGVTALYASEAYEFRHIGNRLQVLAPTKEITTRGTLSTGPL</sequence>
<proteinExistence type="predicted"/>
<evidence type="ECO:0000313" key="2">
    <source>
        <dbReference type="Proteomes" id="UP001321498"/>
    </source>
</evidence>
<organism evidence="1 2">
    <name type="scientific">Naasia aerilata</name>
    <dbReference type="NCBI Taxonomy" id="1162966"/>
    <lineage>
        <taxon>Bacteria</taxon>
        <taxon>Bacillati</taxon>
        <taxon>Actinomycetota</taxon>
        <taxon>Actinomycetes</taxon>
        <taxon>Micrococcales</taxon>
        <taxon>Microbacteriaceae</taxon>
        <taxon>Naasia</taxon>
    </lineage>
</organism>
<accession>A0ABM8GCZ1</accession>
<dbReference type="Gene3D" id="2.60.40.1760">
    <property type="entry name" value="glycosyl hydrolase (family 31)"/>
    <property type="match status" value="1"/>
</dbReference>
<dbReference type="EMBL" id="AP027731">
    <property type="protein sequence ID" value="BDZ46139.1"/>
    <property type="molecule type" value="Genomic_DNA"/>
</dbReference>
<reference evidence="2" key="1">
    <citation type="journal article" date="2019" name="Int. J. Syst. Evol. Microbiol.">
        <title>The Global Catalogue of Microorganisms (GCM) 10K type strain sequencing project: providing services to taxonomists for standard genome sequencing and annotation.</title>
        <authorList>
            <consortium name="The Broad Institute Genomics Platform"/>
            <consortium name="The Broad Institute Genome Sequencing Center for Infectious Disease"/>
            <person name="Wu L."/>
            <person name="Ma J."/>
        </authorList>
    </citation>
    <scope>NUCLEOTIDE SEQUENCE [LARGE SCALE GENOMIC DNA]</scope>
    <source>
        <strain evidence="2">NBRC 108725</strain>
    </source>
</reference>
<evidence type="ECO:0000313" key="1">
    <source>
        <dbReference type="EMBL" id="BDZ46139.1"/>
    </source>
</evidence>